<evidence type="ECO:0000313" key="2">
    <source>
        <dbReference type="EMBL" id="JAH92192.1"/>
    </source>
</evidence>
<dbReference type="EMBL" id="GBXM01016385">
    <property type="protein sequence ID" value="JAH92192.1"/>
    <property type="molecule type" value="Transcribed_RNA"/>
</dbReference>
<accession>A0A0E9WP92</accession>
<dbReference type="AlphaFoldDB" id="A0A0E9WP92"/>
<organism evidence="2">
    <name type="scientific">Anguilla anguilla</name>
    <name type="common">European freshwater eel</name>
    <name type="synonym">Muraena anguilla</name>
    <dbReference type="NCBI Taxonomy" id="7936"/>
    <lineage>
        <taxon>Eukaryota</taxon>
        <taxon>Metazoa</taxon>
        <taxon>Chordata</taxon>
        <taxon>Craniata</taxon>
        <taxon>Vertebrata</taxon>
        <taxon>Euteleostomi</taxon>
        <taxon>Actinopterygii</taxon>
        <taxon>Neopterygii</taxon>
        <taxon>Teleostei</taxon>
        <taxon>Anguilliformes</taxon>
        <taxon>Anguillidae</taxon>
        <taxon>Anguilla</taxon>
    </lineage>
</organism>
<sequence>MQAQRFQTRGNRYKPGSNGRTKRALVSEYNRGLEQGTGEQIHFSAVNTSVPPHYIPSCINYFTNNEELMSTTFK</sequence>
<name>A0A0E9WP92_ANGAN</name>
<feature type="compositionally biased region" description="Polar residues" evidence="1">
    <location>
        <begin position="1"/>
        <end position="10"/>
    </location>
</feature>
<evidence type="ECO:0000256" key="1">
    <source>
        <dbReference type="SAM" id="MobiDB-lite"/>
    </source>
</evidence>
<proteinExistence type="predicted"/>
<protein>
    <submittedName>
        <fullName evidence="2">Uncharacterized protein</fullName>
    </submittedName>
</protein>
<reference evidence="2" key="1">
    <citation type="submission" date="2014-11" db="EMBL/GenBank/DDBJ databases">
        <authorList>
            <person name="Amaro Gonzalez C."/>
        </authorList>
    </citation>
    <scope>NUCLEOTIDE SEQUENCE</scope>
</reference>
<feature type="region of interest" description="Disordered" evidence="1">
    <location>
        <begin position="1"/>
        <end position="21"/>
    </location>
</feature>
<reference evidence="2" key="2">
    <citation type="journal article" date="2015" name="Fish Shellfish Immunol.">
        <title>Early steps in the European eel (Anguilla anguilla)-Vibrio vulnificus interaction in the gills: Role of the RtxA13 toxin.</title>
        <authorList>
            <person name="Callol A."/>
            <person name="Pajuelo D."/>
            <person name="Ebbesson L."/>
            <person name="Teles M."/>
            <person name="MacKenzie S."/>
            <person name="Amaro C."/>
        </authorList>
    </citation>
    <scope>NUCLEOTIDE SEQUENCE</scope>
</reference>